<gene>
    <name evidence="9" type="ordered locus">Toce_0878</name>
</gene>
<evidence type="ECO:0000313" key="10">
    <source>
        <dbReference type="Proteomes" id="UP000000272"/>
    </source>
</evidence>
<name>D9S2L3_THEOJ</name>
<sequence>MKARYYLLVVMLVITVWIMISRLNGVVIEQLNDTGLVRITVNFYVPVIQRDVEDKINLESERPGMEFLKTIRWIDDKTLEIYALEKGLPRGFKTMLYIEPLKTAIPGIYKSVKVYYRVNIRPFLTEISSPVPSKGPVILSFSTPVSGEELSKYLRADFDFTLRPCYIPLAIEKLFRDNSRWQVIPREPLEPGRRYGIRFDGGRSGITGFNKWFEVAGIPKVVSTAPRDGENDVMPYTVLTVNFDQEMQEVSIKVSNMTGDVRVNGKTAEFKPHSVFMPGRSYEVTVQGKSVYGEKLKPYNFKFVTKDMGDRLWVEVNLRSLQKVMVYRGDKIVKTMLASGGRPGPETETPLGYFTIKDRGVRFWSERFGQGAFYWVRIKDNYLFHSMPRDRDWNLIREEYEKLGIPASHGCIRLKDEDAKWFYENIPEGALVIIHD</sequence>
<dbReference type="Pfam" id="PF13205">
    <property type="entry name" value="Big_5"/>
    <property type="match status" value="1"/>
</dbReference>
<evidence type="ECO:0000256" key="7">
    <source>
        <dbReference type="PROSITE-ProRule" id="PRU01373"/>
    </source>
</evidence>
<accession>D9S2L3</accession>
<dbReference type="GO" id="GO:0005576">
    <property type="term" value="C:extracellular region"/>
    <property type="evidence" value="ECO:0007669"/>
    <property type="project" value="TreeGrafter"/>
</dbReference>
<dbReference type="GO" id="GO:0018104">
    <property type="term" value="P:peptidoglycan-protein cross-linking"/>
    <property type="evidence" value="ECO:0007669"/>
    <property type="project" value="TreeGrafter"/>
</dbReference>
<protein>
    <submittedName>
        <fullName evidence="9">ErfK/YbiS/YcfS/YnhG family protein</fullName>
    </submittedName>
</protein>
<proteinExistence type="predicted"/>
<organism evidence="9 10">
    <name type="scientific">Thermosediminibacter oceani (strain ATCC BAA-1034 / DSM 16646 / JW/IW-1228P)</name>
    <dbReference type="NCBI Taxonomy" id="555079"/>
    <lineage>
        <taxon>Bacteria</taxon>
        <taxon>Bacillati</taxon>
        <taxon>Bacillota</taxon>
        <taxon>Clostridia</taxon>
        <taxon>Thermosediminibacterales</taxon>
        <taxon>Thermosediminibacteraceae</taxon>
        <taxon>Thermosediminibacter</taxon>
    </lineage>
</organism>
<comment type="pathway">
    <text evidence="1 7">Cell wall biogenesis; peptidoglycan biosynthesis.</text>
</comment>
<keyword evidence="3" id="KW-0732">Signal</keyword>
<feature type="domain" description="L,D-TPase catalytic" evidence="8">
    <location>
        <begin position="312"/>
        <end position="435"/>
    </location>
</feature>
<feature type="active site" description="Proton donor/acceptor" evidence="7">
    <location>
        <position position="385"/>
    </location>
</feature>
<keyword evidence="5 7" id="KW-0573">Peptidoglycan synthesis</keyword>
<dbReference type="EMBL" id="CP002131">
    <property type="protein sequence ID" value="ADL07640.1"/>
    <property type="molecule type" value="Genomic_DNA"/>
</dbReference>
<dbReference type="Proteomes" id="UP000000272">
    <property type="component" value="Chromosome"/>
</dbReference>
<evidence type="ECO:0000256" key="2">
    <source>
        <dbReference type="ARBA" id="ARBA00022679"/>
    </source>
</evidence>
<keyword evidence="6 7" id="KW-0961">Cell wall biogenesis/degradation</keyword>
<evidence type="ECO:0000256" key="1">
    <source>
        <dbReference type="ARBA" id="ARBA00004752"/>
    </source>
</evidence>
<evidence type="ECO:0000259" key="8">
    <source>
        <dbReference type="PROSITE" id="PS52029"/>
    </source>
</evidence>
<dbReference type="InterPro" id="IPR032812">
    <property type="entry name" value="SbsA_Ig"/>
</dbReference>
<dbReference type="InterPro" id="IPR038063">
    <property type="entry name" value="Transpep_catalytic_dom"/>
</dbReference>
<evidence type="ECO:0000256" key="4">
    <source>
        <dbReference type="ARBA" id="ARBA00022960"/>
    </source>
</evidence>
<dbReference type="PANTHER" id="PTHR30582">
    <property type="entry name" value="L,D-TRANSPEPTIDASE"/>
    <property type="match status" value="1"/>
</dbReference>
<dbReference type="eggNOG" id="COG1376">
    <property type="taxonomic scope" value="Bacteria"/>
</dbReference>
<evidence type="ECO:0000256" key="6">
    <source>
        <dbReference type="ARBA" id="ARBA00023316"/>
    </source>
</evidence>
<feature type="active site" description="Nucleophile" evidence="7">
    <location>
        <position position="411"/>
    </location>
</feature>
<dbReference type="InterPro" id="IPR005490">
    <property type="entry name" value="LD_TPept_cat_dom"/>
</dbReference>
<reference evidence="9 10" key="1">
    <citation type="journal article" date="2010" name="Stand. Genomic Sci.">
        <title>Complete genome sequence of Thermosediminibacter oceani type strain (JW/IW-1228P).</title>
        <authorList>
            <person name="Pitluck S."/>
            <person name="Yasawong M."/>
            <person name="Munk C."/>
            <person name="Nolan M."/>
            <person name="Lapidus A."/>
            <person name="Lucas S."/>
            <person name="Glavina Del Rio T."/>
            <person name="Tice H."/>
            <person name="Cheng J.F."/>
            <person name="Bruce D."/>
            <person name="Detter C."/>
            <person name="Tapia R."/>
            <person name="Han C."/>
            <person name="Goodwin L."/>
            <person name="Liolios K."/>
            <person name="Ivanova N."/>
            <person name="Mavromatis K."/>
            <person name="Mikhailova N."/>
            <person name="Pati A."/>
            <person name="Chen A."/>
            <person name="Palaniappan K."/>
            <person name="Land M."/>
            <person name="Hauser L."/>
            <person name="Chang Y.J."/>
            <person name="Jeffries C.D."/>
            <person name="Rohde M."/>
            <person name="Spring S."/>
            <person name="Sikorski J."/>
            <person name="Goker M."/>
            <person name="Woyke T."/>
            <person name="Bristow J."/>
            <person name="Eisen J.A."/>
            <person name="Markowitz V."/>
            <person name="Hugenholtz P."/>
            <person name="Kyrpides N.C."/>
            <person name="Klenk H.P."/>
        </authorList>
    </citation>
    <scope>NUCLEOTIDE SEQUENCE [LARGE SCALE GENOMIC DNA]</scope>
    <source>
        <strain evidence="10">ATCC BAA-1034 / DSM 16646 / JW/IW-1228P</strain>
    </source>
</reference>
<dbReference type="GO" id="GO:0071555">
    <property type="term" value="P:cell wall organization"/>
    <property type="evidence" value="ECO:0007669"/>
    <property type="project" value="UniProtKB-UniRule"/>
</dbReference>
<evidence type="ECO:0000256" key="5">
    <source>
        <dbReference type="ARBA" id="ARBA00022984"/>
    </source>
</evidence>
<dbReference type="GO" id="GO:0071972">
    <property type="term" value="F:peptidoglycan L,D-transpeptidase activity"/>
    <property type="evidence" value="ECO:0007669"/>
    <property type="project" value="TreeGrafter"/>
</dbReference>
<dbReference type="GO" id="GO:0008360">
    <property type="term" value="P:regulation of cell shape"/>
    <property type="evidence" value="ECO:0007669"/>
    <property type="project" value="UniProtKB-UniRule"/>
</dbReference>
<dbReference type="CDD" id="cd16913">
    <property type="entry name" value="YkuD_like"/>
    <property type="match status" value="1"/>
</dbReference>
<dbReference type="InterPro" id="IPR050979">
    <property type="entry name" value="LD-transpeptidase"/>
</dbReference>
<dbReference type="OrthoDB" id="177750at2"/>
<evidence type="ECO:0000256" key="3">
    <source>
        <dbReference type="ARBA" id="ARBA00022729"/>
    </source>
</evidence>
<dbReference type="PROSITE" id="PS52029">
    <property type="entry name" value="LD_TPASE"/>
    <property type="match status" value="1"/>
</dbReference>
<dbReference type="STRING" id="555079.Toce_0878"/>
<dbReference type="PANTHER" id="PTHR30582:SF2">
    <property type="entry name" value="L,D-TRANSPEPTIDASE YCIB-RELATED"/>
    <property type="match status" value="1"/>
</dbReference>
<keyword evidence="10" id="KW-1185">Reference proteome</keyword>
<keyword evidence="4 7" id="KW-0133">Cell shape</keyword>
<dbReference type="UniPathway" id="UPA00219"/>
<keyword evidence="2" id="KW-0808">Transferase</keyword>
<dbReference type="SUPFAM" id="SSF141523">
    <property type="entry name" value="L,D-transpeptidase catalytic domain-like"/>
    <property type="match status" value="1"/>
</dbReference>
<dbReference type="KEGG" id="toc:Toce_0878"/>
<dbReference type="GO" id="GO:0016740">
    <property type="term" value="F:transferase activity"/>
    <property type="evidence" value="ECO:0007669"/>
    <property type="project" value="UniProtKB-KW"/>
</dbReference>
<dbReference type="RefSeq" id="WP_013275683.1">
    <property type="nucleotide sequence ID" value="NC_014377.1"/>
</dbReference>
<dbReference type="HOGENOM" id="CLU_598167_0_0_9"/>
<dbReference type="AlphaFoldDB" id="D9S2L3"/>
<dbReference type="Gene3D" id="2.40.440.10">
    <property type="entry name" value="L,D-transpeptidase catalytic domain-like"/>
    <property type="match status" value="1"/>
</dbReference>
<evidence type="ECO:0000313" key="9">
    <source>
        <dbReference type="EMBL" id="ADL07640.1"/>
    </source>
</evidence>
<dbReference type="Pfam" id="PF03734">
    <property type="entry name" value="YkuD"/>
    <property type="match status" value="1"/>
</dbReference>